<comment type="caution">
    <text evidence="5">The sequence shown here is derived from an EMBL/GenBank/DDBJ whole genome shotgun (WGS) entry which is preliminary data.</text>
</comment>
<sequence length="612" mass="69131">MLLNYCIPIFALITTTYQQSVLDGLVKIVVEGEAQTFLEPRDEPNIRSEYDFIIVGAGTAGCVLANRLSENPKWNVLLIEAGRTENYLMDLPILANYLQFTDGNWKYKTMPSNRFCMGMDNQQCNWPRGKVMGGSSVLNYMIYTRGNHRDFDNWAKMGNVGWSYKDVLPYYKKVENFSVPDSPHESYHNQDGYLDVSYVPYKTKIADAIIEASKQLGLKYVDYNGPTQVGVSRLQVTMRDGVRASSSRAYLHPIRERPNLHVKKEAMVSKILIDPKTKQALGVEFHKQGTKYVVRATKEVVVSAGAINSPQLLMLSGIGPRKHLTQMGIPVLSNLKVGFNLMDHIAVGGLTFLINKPYSLNTERMISVDNMRMYLNYHKGPLSIPGGCEVLVFHDLKNPTDPDGYPDIELLFISGSIVSDPLLRKDFGITDDIYNAVYKPIENYDTFMVFPMLMRPKSKGRIMLKNNNYKTKPYIFPNYFAYDEDMATIIGGVRLLLNITEQPALKVLNTKLHDIPLPQCSKFGYGSDDYFNCMARHFTFTIYHQSGTCKMGPSSDKRAVVDPRLKVYGIKGLRVADASIMPVIPAAHTNAPTFMIAEKAADMIKEDWRKKS</sequence>
<proteinExistence type="inferred from homology"/>
<evidence type="ECO:0000256" key="3">
    <source>
        <dbReference type="PIRSR" id="PIRSR000137-2"/>
    </source>
</evidence>
<organism evidence="5 6">
    <name type="scientific">Zophobas morio</name>
    <dbReference type="NCBI Taxonomy" id="2755281"/>
    <lineage>
        <taxon>Eukaryota</taxon>
        <taxon>Metazoa</taxon>
        <taxon>Ecdysozoa</taxon>
        <taxon>Arthropoda</taxon>
        <taxon>Hexapoda</taxon>
        <taxon>Insecta</taxon>
        <taxon>Pterygota</taxon>
        <taxon>Neoptera</taxon>
        <taxon>Endopterygota</taxon>
        <taxon>Coleoptera</taxon>
        <taxon>Polyphaga</taxon>
        <taxon>Cucujiformia</taxon>
        <taxon>Tenebrionidae</taxon>
        <taxon>Zophobas</taxon>
    </lineage>
</organism>
<gene>
    <name evidence="5" type="ORF">Zmor_008403</name>
</gene>
<feature type="active site" description="Proton donor" evidence="2">
    <location>
        <position position="544"/>
    </location>
</feature>
<protein>
    <recommendedName>
        <fullName evidence="4">Glucose-methanol-choline oxidoreductase N-terminal domain-containing protein</fullName>
    </recommendedName>
</protein>
<feature type="active site" description="Proton acceptor" evidence="2">
    <location>
        <position position="588"/>
    </location>
</feature>
<dbReference type="EMBL" id="JALNTZ010000002">
    <property type="protein sequence ID" value="KAJ3664216.1"/>
    <property type="molecule type" value="Genomic_DNA"/>
</dbReference>
<dbReference type="Gene3D" id="3.50.50.60">
    <property type="entry name" value="FAD/NAD(P)-binding domain"/>
    <property type="match status" value="1"/>
</dbReference>
<reference evidence="5" key="1">
    <citation type="journal article" date="2023" name="G3 (Bethesda)">
        <title>Whole genome assemblies of Zophobas morio and Tenebrio molitor.</title>
        <authorList>
            <person name="Kaur S."/>
            <person name="Stinson S.A."/>
            <person name="diCenzo G.C."/>
        </authorList>
    </citation>
    <scope>NUCLEOTIDE SEQUENCE</scope>
    <source>
        <strain evidence="5">QUZm001</strain>
    </source>
</reference>
<dbReference type="InterPro" id="IPR007867">
    <property type="entry name" value="GMC_OxRtase_C"/>
</dbReference>
<keyword evidence="3" id="KW-0285">Flavoprotein</keyword>
<evidence type="ECO:0000259" key="4">
    <source>
        <dbReference type="PROSITE" id="PS00624"/>
    </source>
</evidence>
<dbReference type="InterPro" id="IPR000172">
    <property type="entry name" value="GMC_OxRdtase_N"/>
</dbReference>
<dbReference type="GO" id="GO:0050660">
    <property type="term" value="F:flavin adenine dinucleotide binding"/>
    <property type="evidence" value="ECO:0007669"/>
    <property type="project" value="InterPro"/>
</dbReference>
<dbReference type="Gene3D" id="3.30.560.10">
    <property type="entry name" value="Glucose Oxidase, domain 3"/>
    <property type="match status" value="1"/>
</dbReference>
<feature type="binding site" evidence="3">
    <location>
        <position position="268"/>
    </location>
    <ligand>
        <name>FAD</name>
        <dbReference type="ChEBI" id="CHEBI:57692"/>
    </ligand>
</feature>
<feature type="binding site" evidence="3">
    <location>
        <position position="131"/>
    </location>
    <ligand>
        <name>FAD</name>
        <dbReference type="ChEBI" id="CHEBI:57692"/>
    </ligand>
</feature>
<evidence type="ECO:0000256" key="1">
    <source>
        <dbReference type="ARBA" id="ARBA00010790"/>
    </source>
</evidence>
<keyword evidence="6" id="KW-1185">Reference proteome</keyword>
<accession>A0AA38IZN6</accession>
<comment type="similarity">
    <text evidence="1">Belongs to the GMC oxidoreductase family.</text>
</comment>
<dbReference type="InterPro" id="IPR012132">
    <property type="entry name" value="GMC_OxRdtase"/>
</dbReference>
<name>A0AA38IZN6_9CUCU</name>
<dbReference type="GO" id="GO:0016614">
    <property type="term" value="F:oxidoreductase activity, acting on CH-OH group of donors"/>
    <property type="evidence" value="ECO:0007669"/>
    <property type="project" value="InterPro"/>
</dbReference>
<keyword evidence="3" id="KW-0274">FAD</keyword>
<dbReference type="Pfam" id="PF00732">
    <property type="entry name" value="GMC_oxred_N"/>
    <property type="match status" value="1"/>
</dbReference>
<dbReference type="PANTHER" id="PTHR11552">
    <property type="entry name" value="GLUCOSE-METHANOL-CHOLINE GMC OXIDOREDUCTASE"/>
    <property type="match status" value="1"/>
</dbReference>
<evidence type="ECO:0000256" key="2">
    <source>
        <dbReference type="PIRSR" id="PIRSR000137-1"/>
    </source>
</evidence>
<dbReference type="SUPFAM" id="SSF54373">
    <property type="entry name" value="FAD-linked reductases, C-terminal domain"/>
    <property type="match status" value="1"/>
</dbReference>
<dbReference type="PIRSF" id="PIRSF000137">
    <property type="entry name" value="Alcohol_oxidase"/>
    <property type="match status" value="1"/>
</dbReference>
<dbReference type="Proteomes" id="UP001168821">
    <property type="component" value="Unassembled WGS sequence"/>
</dbReference>
<dbReference type="PANTHER" id="PTHR11552:SF158">
    <property type="entry name" value="GH23626P-RELATED"/>
    <property type="match status" value="1"/>
</dbReference>
<dbReference type="AlphaFoldDB" id="A0AA38IZN6"/>
<evidence type="ECO:0000313" key="5">
    <source>
        <dbReference type="EMBL" id="KAJ3664216.1"/>
    </source>
</evidence>
<comment type="cofactor">
    <cofactor evidence="3">
        <name>FAD</name>
        <dbReference type="ChEBI" id="CHEBI:57692"/>
    </cofactor>
</comment>
<dbReference type="InterPro" id="IPR036188">
    <property type="entry name" value="FAD/NAD-bd_sf"/>
</dbReference>
<evidence type="ECO:0000313" key="6">
    <source>
        <dbReference type="Proteomes" id="UP001168821"/>
    </source>
</evidence>
<dbReference type="Pfam" id="PF05199">
    <property type="entry name" value="GMC_oxred_C"/>
    <property type="match status" value="1"/>
</dbReference>
<dbReference type="SUPFAM" id="SSF51905">
    <property type="entry name" value="FAD/NAD(P)-binding domain"/>
    <property type="match status" value="1"/>
</dbReference>
<feature type="domain" description="Glucose-methanol-choline oxidoreductase N-terminal" evidence="4">
    <location>
        <begin position="305"/>
        <end position="319"/>
    </location>
</feature>
<dbReference type="PROSITE" id="PS00624">
    <property type="entry name" value="GMC_OXRED_2"/>
    <property type="match status" value="1"/>
</dbReference>